<keyword evidence="5 7" id="KW-0472">Membrane</keyword>
<evidence type="ECO:0000313" key="10">
    <source>
        <dbReference type="Proteomes" id="UP000258309"/>
    </source>
</evidence>
<dbReference type="OrthoDB" id="10021397at2759"/>
<keyword evidence="3 7" id="KW-0812">Transmembrane</keyword>
<protein>
    <recommendedName>
        <fullName evidence="8">Major facilitator superfamily (MFS) profile domain-containing protein</fullName>
    </recommendedName>
</protein>
<feature type="non-terminal residue" evidence="9">
    <location>
        <position position="569"/>
    </location>
</feature>
<dbReference type="Pfam" id="PF07690">
    <property type="entry name" value="MFS_1"/>
    <property type="match status" value="1"/>
</dbReference>
<dbReference type="EMBL" id="NCSJ02000037">
    <property type="protein sequence ID" value="RFU33349.1"/>
    <property type="molecule type" value="Genomic_DNA"/>
</dbReference>
<proteinExistence type="predicted"/>
<dbReference type="GO" id="GO:0022857">
    <property type="term" value="F:transmembrane transporter activity"/>
    <property type="evidence" value="ECO:0007669"/>
    <property type="project" value="InterPro"/>
</dbReference>
<feature type="transmembrane region" description="Helical" evidence="7">
    <location>
        <begin position="297"/>
        <end position="313"/>
    </location>
</feature>
<evidence type="ECO:0000256" key="5">
    <source>
        <dbReference type="ARBA" id="ARBA00023136"/>
    </source>
</evidence>
<feature type="transmembrane region" description="Helical" evidence="7">
    <location>
        <begin position="535"/>
        <end position="553"/>
    </location>
</feature>
<name>A0A3E2HIV2_SCYLI</name>
<feature type="transmembrane region" description="Helical" evidence="7">
    <location>
        <begin position="68"/>
        <end position="93"/>
    </location>
</feature>
<keyword evidence="4 7" id="KW-1133">Transmembrane helix</keyword>
<dbReference type="PROSITE" id="PS50850">
    <property type="entry name" value="MFS"/>
    <property type="match status" value="1"/>
</dbReference>
<dbReference type="InterPro" id="IPR011701">
    <property type="entry name" value="MFS"/>
</dbReference>
<feature type="transmembrane region" description="Helical" evidence="7">
    <location>
        <begin position="192"/>
        <end position="217"/>
    </location>
</feature>
<evidence type="ECO:0000256" key="3">
    <source>
        <dbReference type="ARBA" id="ARBA00022692"/>
    </source>
</evidence>
<dbReference type="FunFam" id="1.20.1250.20:FF:000196">
    <property type="entry name" value="MFS toxin efflux pump (AflT)"/>
    <property type="match status" value="1"/>
</dbReference>
<feature type="transmembrane region" description="Helical" evidence="7">
    <location>
        <begin position="105"/>
        <end position="124"/>
    </location>
</feature>
<keyword evidence="10" id="KW-1185">Reference proteome</keyword>
<feature type="non-terminal residue" evidence="9">
    <location>
        <position position="1"/>
    </location>
</feature>
<dbReference type="InterPro" id="IPR036259">
    <property type="entry name" value="MFS_trans_sf"/>
</dbReference>
<dbReference type="SUPFAM" id="SSF103473">
    <property type="entry name" value="MFS general substrate transporter"/>
    <property type="match status" value="1"/>
</dbReference>
<feature type="transmembrane region" description="Helical" evidence="7">
    <location>
        <begin position="401"/>
        <end position="421"/>
    </location>
</feature>
<dbReference type="OMA" id="DLVGWYG"/>
<feature type="transmembrane region" description="Helical" evidence="7">
    <location>
        <begin position="428"/>
        <end position="447"/>
    </location>
</feature>
<dbReference type="AlphaFoldDB" id="A0A3E2HIV2"/>
<organism evidence="9 10">
    <name type="scientific">Scytalidium lignicola</name>
    <name type="common">Hyphomycete</name>
    <dbReference type="NCBI Taxonomy" id="5539"/>
    <lineage>
        <taxon>Eukaryota</taxon>
        <taxon>Fungi</taxon>
        <taxon>Dikarya</taxon>
        <taxon>Ascomycota</taxon>
        <taxon>Pezizomycotina</taxon>
        <taxon>Leotiomycetes</taxon>
        <taxon>Leotiomycetes incertae sedis</taxon>
        <taxon>Scytalidium</taxon>
    </lineage>
</organism>
<evidence type="ECO:0000259" key="8">
    <source>
        <dbReference type="PROSITE" id="PS50850"/>
    </source>
</evidence>
<feature type="transmembrane region" description="Helical" evidence="7">
    <location>
        <begin position="333"/>
        <end position="354"/>
    </location>
</feature>
<feature type="domain" description="Major facilitator superfamily (MFS) profile" evidence="8">
    <location>
        <begin position="71"/>
        <end position="562"/>
    </location>
</feature>
<gene>
    <name evidence="9" type="ORF">B7463_g2991</name>
</gene>
<dbReference type="FunFam" id="1.20.1720.10:FF:000012">
    <property type="entry name" value="MFS toxin efflux pump (AflT)"/>
    <property type="match status" value="1"/>
</dbReference>
<keyword evidence="2" id="KW-0813">Transport</keyword>
<dbReference type="Proteomes" id="UP000258309">
    <property type="component" value="Unassembled WGS sequence"/>
</dbReference>
<feature type="transmembrane region" description="Helical" evidence="7">
    <location>
        <begin position="266"/>
        <end position="285"/>
    </location>
</feature>
<feature type="transmembrane region" description="Helical" evidence="7">
    <location>
        <begin position="166"/>
        <end position="186"/>
    </location>
</feature>
<dbReference type="PANTHER" id="PTHR23501:SF177">
    <property type="entry name" value="MAJOR FACILITATOR SUPERFAMILY (MFS) PROFILE DOMAIN-CONTAINING PROTEIN-RELATED"/>
    <property type="match status" value="1"/>
</dbReference>
<dbReference type="GO" id="GO:0005886">
    <property type="term" value="C:plasma membrane"/>
    <property type="evidence" value="ECO:0007669"/>
    <property type="project" value="TreeGrafter"/>
</dbReference>
<feature type="transmembrane region" description="Helical" evidence="7">
    <location>
        <begin position="224"/>
        <end position="246"/>
    </location>
</feature>
<dbReference type="Gene3D" id="1.20.1250.20">
    <property type="entry name" value="MFS general substrate transporter like domains"/>
    <property type="match status" value="1"/>
</dbReference>
<dbReference type="PANTHER" id="PTHR23501">
    <property type="entry name" value="MAJOR FACILITATOR SUPERFAMILY"/>
    <property type="match status" value="1"/>
</dbReference>
<evidence type="ECO:0000313" key="9">
    <source>
        <dbReference type="EMBL" id="RFU33349.1"/>
    </source>
</evidence>
<dbReference type="InterPro" id="IPR020846">
    <property type="entry name" value="MFS_dom"/>
</dbReference>
<comment type="caution">
    <text evidence="9">The sequence shown here is derived from an EMBL/GenBank/DDBJ whole genome shotgun (WGS) entry which is preliminary data.</text>
</comment>
<feature type="transmembrane region" description="Helical" evidence="7">
    <location>
        <begin position="136"/>
        <end position="154"/>
    </location>
</feature>
<evidence type="ECO:0000256" key="4">
    <source>
        <dbReference type="ARBA" id="ARBA00022989"/>
    </source>
</evidence>
<dbReference type="CDD" id="cd17502">
    <property type="entry name" value="MFS_Azr1_MDR_like"/>
    <property type="match status" value="1"/>
</dbReference>
<dbReference type="Gene3D" id="1.20.1720.10">
    <property type="entry name" value="Multidrug resistance protein D"/>
    <property type="match status" value="1"/>
</dbReference>
<evidence type="ECO:0000256" key="2">
    <source>
        <dbReference type="ARBA" id="ARBA00022448"/>
    </source>
</evidence>
<feature type="compositionally biased region" description="Basic and acidic residues" evidence="6">
    <location>
        <begin position="1"/>
        <end position="18"/>
    </location>
</feature>
<evidence type="ECO:0000256" key="1">
    <source>
        <dbReference type="ARBA" id="ARBA00004141"/>
    </source>
</evidence>
<feature type="transmembrane region" description="Helical" evidence="7">
    <location>
        <begin position="375"/>
        <end position="395"/>
    </location>
</feature>
<feature type="region of interest" description="Disordered" evidence="6">
    <location>
        <begin position="1"/>
        <end position="33"/>
    </location>
</feature>
<reference evidence="9 10" key="1">
    <citation type="submission" date="2018-05" db="EMBL/GenBank/DDBJ databases">
        <title>Draft genome sequence of Scytalidium lignicola DSM 105466, a ubiquitous saprotrophic fungus.</title>
        <authorList>
            <person name="Buettner E."/>
            <person name="Gebauer A.M."/>
            <person name="Hofrichter M."/>
            <person name="Liers C."/>
            <person name="Kellner H."/>
        </authorList>
    </citation>
    <scope>NUCLEOTIDE SEQUENCE [LARGE SCALE GENOMIC DNA]</scope>
    <source>
        <strain evidence="9 10">DSM 105466</strain>
    </source>
</reference>
<evidence type="ECO:0000256" key="7">
    <source>
        <dbReference type="SAM" id="Phobius"/>
    </source>
</evidence>
<comment type="subcellular location">
    <subcellularLocation>
        <location evidence="1">Membrane</location>
        <topology evidence="1">Multi-pass membrane protein</topology>
    </subcellularLocation>
</comment>
<sequence length="569" mass="60061">MDSRSMTLTEDKELDKETISSPPSIHNEKLDPDKGLEADIETEVNSIKDNPDVTAESDDGEYPTGMRMVFIVVALVLSIFLVSLDMTIVATAIPKITDQFHGISLVGWYGSAFFLTLGAFQSTWGKIYKFFPLKAGFLIAIFIFELGSLICGVAPNSTALIVGRAIAGLGGAGIASGAYTIIAFSARPNLRPAFTGILGASYGIASVIGPLLGGVFAEKATWRWCFYINLPIGGIAAGIIFLMFQTPKAAVPVKAPLLEKILQMDPIGTLIIIPAVVCYILALQWGGQTATWHSGKVVATLVVFAVLIVVFAVNEYFQDERAIVVPRLLKNRVVAVGMVYVFFLAGGFFLLLYYMPIYFQVVNGVSASQSGVRNLAMILATTIATIASGILITLFGHFVPLMILGAIMVTVGSGLIYTLGLHSSSAQWIGYQIIAGLGVGLSLQIPVITAQATVDPADLSSATAMVLFLQTLGGAFCVSAGESAFTNRLLQRLPTLAPTVSAATVTSVGISDIRSHFATDVVPGIIVSYLDGLKVSYAISIALGGIAVIVSLASKWTNIKGKEAIGGAA</sequence>
<accession>A0A3E2HIV2</accession>
<evidence type="ECO:0000256" key="6">
    <source>
        <dbReference type="SAM" id="MobiDB-lite"/>
    </source>
</evidence>